<keyword evidence="3" id="KW-0812">Transmembrane</keyword>
<dbReference type="InterPro" id="IPR001867">
    <property type="entry name" value="OmpR/PhoB-type_DNA-bd"/>
</dbReference>
<dbReference type="GO" id="GO:0003677">
    <property type="term" value="F:DNA binding"/>
    <property type="evidence" value="ECO:0007669"/>
    <property type="project" value="UniProtKB-KW"/>
</dbReference>
<dbReference type="InterPro" id="IPR016032">
    <property type="entry name" value="Sig_transdc_resp-reg_C-effctor"/>
</dbReference>
<dbReference type="PROSITE" id="PS50005">
    <property type="entry name" value="TPR"/>
    <property type="match status" value="1"/>
</dbReference>
<comment type="caution">
    <text evidence="5">The sequence shown here is derived from an EMBL/GenBank/DDBJ whole genome shotgun (WGS) entry which is preliminary data.</text>
</comment>
<accession>A0A8J7M622</accession>
<keyword evidence="3" id="KW-1133">Transmembrane helix</keyword>
<evidence type="ECO:0000256" key="1">
    <source>
        <dbReference type="ARBA" id="ARBA00023125"/>
    </source>
</evidence>
<sequence length="650" mass="72152">MRKRSAPSPIWRLMGDLSIVTPDGVAVDGLGTKALALLAYLALTAERVSRAELAGMLWPGPDPSRSKHNLRQCLLSLRKSLGDSFEKIIKLSDQWVALDHDVVRIDALEILRIDSGRRASAAEIIGLCRGPFLRALATRAQPFDDWLELQRERLDIATQRIATAAYESARRSGQTSQAANLRTILETISIAETASEQTGNWGLLTRKFSGRRARPLRRLGIGAGAIILVVLASIGAYHMSMDVRHVFDDSILGERKVVRRIAVLPFTTSNATTEEQSLAGGVTLGVNYALYAITARELFVVTHVAQARDLGTEERLAVAKDLGVQYLISGTVEVKEGVVRVFAQCLDAQTRTVIWREQFDRPIAQAFSLQDEITLEILKGLDIELNTAEWNRIQYLDDTENLHAWLAAANGVRHLIRVRKEDVEIARASYVRALQYDPEYISARRGLAWVSFLRVRLGWSRDPAAEILEAKNQLGIVLRKRPDDGLTKSLEGAILLLEERYEDAVDAGEFAVEMLPGSADATAVLAHTLTYVGETARALELINRAMELSPMSPGWYRWTKGRVLRLAGRFDEAIELLEQDLGASEPTLVHLAELTASYSANGNKRAAQRVARVIRRIDPEFSASAWLLHPRLKDPELQSKEFEYLSGAGL</sequence>
<dbReference type="RefSeq" id="WP_200608840.1">
    <property type="nucleotide sequence ID" value="NZ_JAEHHL010000003.1"/>
</dbReference>
<keyword evidence="1" id="KW-0238">DNA-binding</keyword>
<feature type="domain" description="OmpR/PhoB-type" evidence="4">
    <location>
        <begin position="24"/>
        <end position="98"/>
    </location>
</feature>
<dbReference type="SUPFAM" id="SSF46894">
    <property type="entry name" value="C-terminal effector domain of the bipartite response regulators"/>
    <property type="match status" value="1"/>
</dbReference>
<dbReference type="SMART" id="SM00862">
    <property type="entry name" value="Trans_reg_C"/>
    <property type="match status" value="1"/>
</dbReference>
<dbReference type="InterPro" id="IPR036388">
    <property type="entry name" value="WH-like_DNA-bd_sf"/>
</dbReference>
<keyword evidence="3" id="KW-0472">Membrane</keyword>
<feature type="repeat" description="TPR" evidence="2">
    <location>
        <begin position="519"/>
        <end position="552"/>
    </location>
</feature>
<gene>
    <name evidence="5" type="ORF">H0I76_07345</name>
</gene>
<keyword evidence="6" id="KW-1185">Reference proteome</keyword>
<dbReference type="Gene3D" id="1.25.40.10">
    <property type="entry name" value="Tetratricopeptide repeat domain"/>
    <property type="match status" value="1"/>
</dbReference>
<dbReference type="AlphaFoldDB" id="A0A8J7M622"/>
<keyword evidence="2" id="KW-0802">TPR repeat</keyword>
<organism evidence="5 6">
    <name type="scientific">Thermohalobaculum xanthum</name>
    <dbReference type="NCBI Taxonomy" id="2753746"/>
    <lineage>
        <taxon>Bacteria</taxon>
        <taxon>Pseudomonadati</taxon>
        <taxon>Pseudomonadota</taxon>
        <taxon>Alphaproteobacteria</taxon>
        <taxon>Rhodobacterales</taxon>
        <taxon>Paracoccaceae</taxon>
        <taxon>Thermohalobaculum</taxon>
    </lineage>
</organism>
<dbReference type="Proteomes" id="UP000655420">
    <property type="component" value="Unassembled WGS sequence"/>
</dbReference>
<protein>
    <recommendedName>
        <fullName evidence="4">OmpR/PhoB-type domain-containing protein</fullName>
    </recommendedName>
</protein>
<reference evidence="5" key="1">
    <citation type="submission" date="2020-12" db="EMBL/GenBank/DDBJ databases">
        <title>Bacterial taxonomy.</title>
        <authorList>
            <person name="Pan X."/>
        </authorList>
    </citation>
    <scope>NUCLEOTIDE SEQUENCE</scope>
    <source>
        <strain evidence="5">M0105</strain>
    </source>
</reference>
<dbReference type="Gene3D" id="1.10.10.10">
    <property type="entry name" value="Winged helix-like DNA-binding domain superfamily/Winged helix DNA-binding domain"/>
    <property type="match status" value="1"/>
</dbReference>
<evidence type="ECO:0000256" key="3">
    <source>
        <dbReference type="SAM" id="Phobius"/>
    </source>
</evidence>
<dbReference type="EMBL" id="JAEHHL010000003">
    <property type="protein sequence ID" value="MBK0398999.1"/>
    <property type="molecule type" value="Genomic_DNA"/>
</dbReference>
<dbReference type="GO" id="GO:0000160">
    <property type="term" value="P:phosphorelay signal transduction system"/>
    <property type="evidence" value="ECO:0007669"/>
    <property type="project" value="InterPro"/>
</dbReference>
<feature type="transmembrane region" description="Helical" evidence="3">
    <location>
        <begin position="219"/>
        <end position="239"/>
    </location>
</feature>
<evidence type="ECO:0000256" key="2">
    <source>
        <dbReference type="PROSITE-ProRule" id="PRU00339"/>
    </source>
</evidence>
<evidence type="ECO:0000313" key="5">
    <source>
        <dbReference type="EMBL" id="MBK0398999.1"/>
    </source>
</evidence>
<dbReference type="GO" id="GO:0006355">
    <property type="term" value="P:regulation of DNA-templated transcription"/>
    <property type="evidence" value="ECO:0007669"/>
    <property type="project" value="InterPro"/>
</dbReference>
<evidence type="ECO:0000259" key="4">
    <source>
        <dbReference type="SMART" id="SM00862"/>
    </source>
</evidence>
<dbReference type="InterPro" id="IPR051677">
    <property type="entry name" value="AfsR-DnrI-RedD_regulator"/>
</dbReference>
<name>A0A8J7M622_9RHOB</name>
<dbReference type="SUPFAM" id="SSF48452">
    <property type="entry name" value="TPR-like"/>
    <property type="match status" value="1"/>
</dbReference>
<dbReference type="PANTHER" id="PTHR35807">
    <property type="entry name" value="TRANSCRIPTIONAL REGULATOR REDD-RELATED"/>
    <property type="match status" value="1"/>
</dbReference>
<proteinExistence type="predicted"/>
<dbReference type="InterPro" id="IPR011990">
    <property type="entry name" value="TPR-like_helical_dom_sf"/>
</dbReference>
<dbReference type="InterPro" id="IPR019734">
    <property type="entry name" value="TPR_rpt"/>
</dbReference>
<evidence type="ECO:0000313" key="6">
    <source>
        <dbReference type="Proteomes" id="UP000655420"/>
    </source>
</evidence>